<keyword evidence="1" id="KW-0863">Zinc-finger</keyword>
<dbReference type="GO" id="GO:0008270">
    <property type="term" value="F:zinc ion binding"/>
    <property type="evidence" value="ECO:0007669"/>
    <property type="project" value="UniProtKB-KW"/>
</dbReference>
<keyword evidence="1" id="KW-0479">Metal-binding</keyword>
<dbReference type="Pfam" id="PF00098">
    <property type="entry name" value="zf-CCHC"/>
    <property type="match status" value="1"/>
</dbReference>
<feature type="domain" description="CCHC-type" evidence="3">
    <location>
        <begin position="230"/>
        <end position="244"/>
    </location>
</feature>
<dbReference type="InterPro" id="IPR001878">
    <property type="entry name" value="Znf_CCHC"/>
</dbReference>
<keyword evidence="1" id="KW-0862">Zinc</keyword>
<feature type="region of interest" description="Disordered" evidence="2">
    <location>
        <begin position="101"/>
        <end position="123"/>
    </location>
</feature>
<dbReference type="AlphaFoldDB" id="A0A699GUI5"/>
<name>A0A699GUI5_TANCI</name>
<dbReference type="PROSITE" id="PS50158">
    <property type="entry name" value="ZF_CCHC"/>
    <property type="match status" value="1"/>
</dbReference>
<dbReference type="EMBL" id="BKCJ010061858">
    <property type="protein sequence ID" value="GEW51992.1"/>
    <property type="molecule type" value="Genomic_DNA"/>
</dbReference>
<protein>
    <recommendedName>
        <fullName evidence="3">CCHC-type domain-containing protein</fullName>
    </recommendedName>
</protein>
<dbReference type="GO" id="GO:0003676">
    <property type="term" value="F:nucleic acid binding"/>
    <property type="evidence" value="ECO:0007669"/>
    <property type="project" value="InterPro"/>
</dbReference>
<gene>
    <name evidence="4" type="ORF">Tci_223968</name>
</gene>
<evidence type="ECO:0000256" key="1">
    <source>
        <dbReference type="PROSITE-ProRule" id="PRU00047"/>
    </source>
</evidence>
<evidence type="ECO:0000313" key="4">
    <source>
        <dbReference type="EMBL" id="GEW51992.1"/>
    </source>
</evidence>
<proteinExistence type="predicted"/>
<dbReference type="SUPFAM" id="SSF57756">
    <property type="entry name" value="Retrovirus zinc finger-like domains"/>
    <property type="match status" value="1"/>
</dbReference>
<dbReference type="SMART" id="SM00343">
    <property type="entry name" value="ZnF_C2HC"/>
    <property type="match status" value="1"/>
</dbReference>
<reference evidence="4" key="1">
    <citation type="journal article" date="2019" name="Sci. Rep.">
        <title>Draft genome of Tanacetum cinerariifolium, the natural source of mosquito coil.</title>
        <authorList>
            <person name="Yamashiro T."/>
            <person name="Shiraishi A."/>
            <person name="Satake H."/>
            <person name="Nakayama K."/>
        </authorList>
    </citation>
    <scope>NUCLEOTIDE SEQUENCE</scope>
</reference>
<comment type="caution">
    <text evidence="4">The sequence shown here is derived from an EMBL/GenBank/DDBJ whole genome shotgun (WGS) entry which is preliminary data.</text>
</comment>
<accession>A0A699GUI5</accession>
<evidence type="ECO:0000259" key="3">
    <source>
        <dbReference type="PROSITE" id="PS50158"/>
    </source>
</evidence>
<dbReference type="Gene3D" id="4.10.60.10">
    <property type="entry name" value="Zinc finger, CCHC-type"/>
    <property type="match status" value="1"/>
</dbReference>
<organism evidence="4">
    <name type="scientific">Tanacetum cinerariifolium</name>
    <name type="common">Dalmatian daisy</name>
    <name type="synonym">Chrysanthemum cinerariifolium</name>
    <dbReference type="NCBI Taxonomy" id="118510"/>
    <lineage>
        <taxon>Eukaryota</taxon>
        <taxon>Viridiplantae</taxon>
        <taxon>Streptophyta</taxon>
        <taxon>Embryophyta</taxon>
        <taxon>Tracheophyta</taxon>
        <taxon>Spermatophyta</taxon>
        <taxon>Magnoliopsida</taxon>
        <taxon>eudicotyledons</taxon>
        <taxon>Gunneridae</taxon>
        <taxon>Pentapetalae</taxon>
        <taxon>asterids</taxon>
        <taxon>campanulids</taxon>
        <taxon>Asterales</taxon>
        <taxon>Asteraceae</taxon>
        <taxon>Asteroideae</taxon>
        <taxon>Anthemideae</taxon>
        <taxon>Anthemidinae</taxon>
        <taxon>Tanacetum</taxon>
    </lineage>
</organism>
<evidence type="ECO:0000256" key="2">
    <source>
        <dbReference type="SAM" id="MobiDB-lite"/>
    </source>
</evidence>
<dbReference type="InterPro" id="IPR036875">
    <property type="entry name" value="Znf_CCHC_sf"/>
</dbReference>
<sequence>MPIPPHAISHLQNHYIDAATTIITTPPHQLPSPTDFIITTTTSTSSPTSHTIISATLIFIITTDIQHRHHNRSTTTICYLTTLAHHLVTTIIYLTISTPSPSPSRFYSPAATPPRQPTETTTSPPIFFDLDGCMFYKTNNNLVSHAANSTTINNLGDAVIYSFFTSQPNSPQLDNEDLQQIHPDDLAEMDLRWQMAMLTIRARRFLKNTGRKFSMNGNETIGFDKSKVECYNCHKKGHFARECRAPRSQDTKHKKSTRRYVPVETPTSVALVSCDGLGGYDWSNQAEDVSTNFALMAYFSTSSNPKILNKCKIGLGYNVVLPPYTRKSLPLKPDLSSLEEFVNESIVSEPTVKKPVVETSEAKYSANKLKVDRKKFGSLIIKDWISDSEDKDESKPKIEKTPVKPSFAKIELVKFKDQVKSPRKTTVIQDYEEIDGGYVSFEGNPKGGKITRRGTIKTGKLDFKNVYFVRELRFNLFSVSQMYDKKNSVFLMTLNVLFYGF</sequence>